<protein>
    <submittedName>
        <fullName evidence="2">Uncharacterized protein</fullName>
    </submittedName>
</protein>
<evidence type="ECO:0000313" key="2">
    <source>
        <dbReference type="EMBL" id="KAL1843460.1"/>
    </source>
</evidence>
<proteinExistence type="predicted"/>
<comment type="caution">
    <text evidence="2">The sequence shown here is derived from an EMBL/GenBank/DDBJ whole genome shotgun (WGS) entry which is preliminary data.</text>
</comment>
<name>A0ABR3VPS3_HUMIN</name>
<gene>
    <name evidence="2" type="ORF">VTJ49DRAFT_1570</name>
</gene>
<keyword evidence="3" id="KW-1185">Reference proteome</keyword>
<dbReference type="PANTHER" id="PTHR35204:SF1">
    <property type="entry name" value="ENTEROTOXIN"/>
    <property type="match status" value="1"/>
</dbReference>
<evidence type="ECO:0000313" key="3">
    <source>
        <dbReference type="Proteomes" id="UP001583172"/>
    </source>
</evidence>
<reference evidence="2 3" key="1">
    <citation type="journal article" date="2024" name="Commun. Biol.">
        <title>Comparative genomic analysis of thermophilic fungi reveals convergent evolutionary adaptations and gene losses.</title>
        <authorList>
            <person name="Steindorff A.S."/>
            <person name="Aguilar-Pontes M.V."/>
            <person name="Robinson A.J."/>
            <person name="Andreopoulos B."/>
            <person name="LaButti K."/>
            <person name="Kuo A."/>
            <person name="Mondo S."/>
            <person name="Riley R."/>
            <person name="Otillar R."/>
            <person name="Haridas S."/>
            <person name="Lipzen A."/>
            <person name="Grimwood J."/>
            <person name="Schmutz J."/>
            <person name="Clum A."/>
            <person name="Reid I.D."/>
            <person name="Moisan M.C."/>
            <person name="Butler G."/>
            <person name="Nguyen T.T.M."/>
            <person name="Dewar K."/>
            <person name="Conant G."/>
            <person name="Drula E."/>
            <person name="Henrissat B."/>
            <person name="Hansel C."/>
            <person name="Singer S."/>
            <person name="Hutchinson M.I."/>
            <person name="de Vries R.P."/>
            <person name="Natvig D.O."/>
            <person name="Powell A.J."/>
            <person name="Tsang A."/>
            <person name="Grigoriev I.V."/>
        </authorList>
    </citation>
    <scope>NUCLEOTIDE SEQUENCE [LARGE SCALE GENOMIC DNA]</scope>
    <source>
        <strain evidence="2 3">CBS 620.91</strain>
    </source>
</reference>
<dbReference type="PANTHER" id="PTHR35204">
    <property type="entry name" value="YALI0A21131P"/>
    <property type="match status" value="1"/>
</dbReference>
<feature type="region of interest" description="Disordered" evidence="1">
    <location>
        <begin position="350"/>
        <end position="371"/>
    </location>
</feature>
<dbReference type="Proteomes" id="UP001583172">
    <property type="component" value="Unassembled WGS sequence"/>
</dbReference>
<evidence type="ECO:0000256" key="1">
    <source>
        <dbReference type="SAM" id="MobiDB-lite"/>
    </source>
</evidence>
<organism evidence="2 3">
    <name type="scientific">Humicola insolens</name>
    <name type="common">Soft-rot fungus</name>
    <dbReference type="NCBI Taxonomy" id="85995"/>
    <lineage>
        <taxon>Eukaryota</taxon>
        <taxon>Fungi</taxon>
        <taxon>Dikarya</taxon>
        <taxon>Ascomycota</taxon>
        <taxon>Pezizomycotina</taxon>
        <taxon>Sordariomycetes</taxon>
        <taxon>Sordariomycetidae</taxon>
        <taxon>Sordariales</taxon>
        <taxon>Chaetomiaceae</taxon>
        <taxon>Mycothermus</taxon>
    </lineage>
</organism>
<dbReference type="EMBL" id="JAZGSY010000016">
    <property type="protein sequence ID" value="KAL1843460.1"/>
    <property type="molecule type" value="Genomic_DNA"/>
</dbReference>
<feature type="compositionally biased region" description="Basic and acidic residues" evidence="1">
    <location>
        <begin position="354"/>
        <end position="364"/>
    </location>
</feature>
<accession>A0ABR3VPS3</accession>
<sequence length="641" mass="71894">MDPNKFHRWWLPGPPPPRRLISLRDVDESYRREAIPELSVPARAVTVQGPLIASGPLAPYIGQLKRQVTDAQGSPVPTPIYLFHGCGEPVTPEIIRSFSRWGPSIRFSRSCSYFSPGPAVYWSNSIEFVIAWGFFARTGSWELGQIDKNDRRPFECLVYVSRLDLFAASFTGGLYTIPRPKTPEEEEELGQATMQSLNKMLREQADNIWLFAACNEASSRTIAEAGVEPTFFAFDAEMSMGIYGGSGDFRLHVHSTVRPLNIIYFDGQSAALTRAGTLDSQMAVLQGRVPLDPSYDLVYDEDQRALDLCRLTADLGIDGVVRMNAGFEILVCDFEASQVRELFITNNTVPNPEAKNKSLPRDPNRQPPRGYGNVFAEQGSFEWLRSTTWHYGGGYGGSGGTGGLPEPRVKLDLCRMVSFYDPALSSLAGAHHGGIVGNLTYENGWGLRRGHRLLKIDDTDVKLVRGWLKNAASPSAGARCSGVDWQAMFTAVRDQHGARAREIAAVFEWDHGTVEGQKAIVTRIHELSHAVLIAYVDYFASTPKELAISRCSSVYTKLLNPGMLARSEKLLYYTVKAVLRKLCRWEWELFAWSERHTTNYLENPYHDELAAPDTLLHEIIQHKTRASEILKWMGWDTWTRH</sequence>
<dbReference type="InterPro" id="IPR038921">
    <property type="entry name" value="YOR389W-like"/>
</dbReference>